<dbReference type="EMBL" id="CP130613">
    <property type="protein sequence ID" value="WKW14150.1"/>
    <property type="molecule type" value="Genomic_DNA"/>
</dbReference>
<sequence length="45" mass="5250">MRRNPDHWFWALHVLTGVNPVIPQHYGDLRAMTADWLTWAAANGY</sequence>
<accession>A0AA49JYD3</accession>
<evidence type="ECO:0000313" key="3">
    <source>
        <dbReference type="Proteomes" id="UP001229955"/>
    </source>
</evidence>
<reference evidence="1" key="1">
    <citation type="submission" date="2023-07" db="EMBL/GenBank/DDBJ databases">
        <authorList>
            <person name="Haufschild T."/>
            <person name="Kallscheuer N."/>
            <person name="Hammer J."/>
            <person name="Kohn T."/>
            <person name="Kabuu M."/>
            <person name="Jogler M."/>
            <person name="Wohfarth N."/>
            <person name="Heuer A."/>
            <person name="Rohde M."/>
            <person name="van Teeseling M.C.F."/>
            <person name="Jogler C."/>
        </authorList>
    </citation>
    <scope>NUCLEOTIDE SEQUENCE</scope>
    <source>
        <strain evidence="1">Strain 138</strain>
        <strain evidence="2">Strain 318</strain>
    </source>
</reference>
<evidence type="ECO:0000313" key="1">
    <source>
        <dbReference type="EMBL" id="WKW11240.1"/>
    </source>
</evidence>
<gene>
    <name evidence="1" type="ORF">Strain138_000476</name>
    <name evidence="2" type="ORF">Strain318_000476</name>
</gene>
<keyword evidence="3" id="KW-1185">Reference proteome</keyword>
<protein>
    <submittedName>
        <fullName evidence="1">Uncharacterized protein</fullName>
    </submittedName>
</protein>
<dbReference type="EMBL" id="CP130612">
    <property type="protein sequence ID" value="WKW11240.1"/>
    <property type="molecule type" value="Genomic_DNA"/>
</dbReference>
<name>A0AA49JSR2_9BACT</name>
<accession>A0AA49JSR2</accession>
<dbReference type="KEGG" id="pspc:Strain318_000476"/>
<dbReference type="RefSeq" id="WP_367886940.1">
    <property type="nucleotide sequence ID" value="NZ_CP130612.1"/>
</dbReference>
<dbReference type="AlphaFoldDB" id="A0AA49JSR2"/>
<organism evidence="1">
    <name type="scientific">Pseudogemmatithrix spongiicola</name>
    <dbReference type="NCBI Taxonomy" id="3062599"/>
    <lineage>
        <taxon>Bacteria</taxon>
        <taxon>Pseudomonadati</taxon>
        <taxon>Gemmatimonadota</taxon>
        <taxon>Gemmatimonadia</taxon>
        <taxon>Gemmatimonadales</taxon>
        <taxon>Gemmatimonadaceae</taxon>
        <taxon>Pseudogemmatithrix</taxon>
    </lineage>
</organism>
<dbReference type="Proteomes" id="UP001229955">
    <property type="component" value="Chromosome"/>
</dbReference>
<evidence type="ECO:0000313" key="2">
    <source>
        <dbReference type="EMBL" id="WKW14150.1"/>
    </source>
</evidence>
<proteinExistence type="predicted"/>